<dbReference type="GO" id="GO:0030170">
    <property type="term" value="F:pyridoxal phosphate binding"/>
    <property type="evidence" value="ECO:0007669"/>
    <property type="project" value="InterPro"/>
</dbReference>
<dbReference type="GO" id="GO:0003824">
    <property type="term" value="F:catalytic activity"/>
    <property type="evidence" value="ECO:0007669"/>
    <property type="project" value="InterPro"/>
</dbReference>
<dbReference type="PANTHER" id="PTHR14237:SF19">
    <property type="entry name" value="MITOCHONDRIAL AMIDOXIME REDUCING COMPONENT 1"/>
    <property type="match status" value="1"/>
</dbReference>
<dbReference type="Pfam" id="PF03476">
    <property type="entry name" value="MOSC_N"/>
    <property type="match status" value="1"/>
</dbReference>
<dbReference type="PANTHER" id="PTHR14237">
    <property type="entry name" value="MOLYBDOPTERIN COFACTOR SULFURASE MOSC"/>
    <property type="match status" value="1"/>
</dbReference>
<sequence>MSQSWRTLWIAAAVAVSTVSVVSAVGLMWKKKKRSFVRVGTVSKLYFFPVKGLKGIEVNTGKCTELGFEVNGLLDRSFMLIDNEGVLMSQKKGPTLALLDVQIDGKTLTITTPSGEKLNVEIKDSPGANDKIVPCRIVHDITKAVDCGNEAASFFQSYLNTPGVRLVRYFPKLIKREYKPKGTGKPFELELRKDNPHLSFQNYTAFHLVSKPSVEDLNSKLQNKTVSEQNFRPNILVDDCKPYAEDSWNYIKFSSGSIICNLTLFKRCLITTNDPNTGVLHVKEPLATLKKYRIPSEPEVLRKTGGNPCLGIGCGVYKIGDITVGDDVFADVGPQPKMTGK</sequence>
<dbReference type="Proteomes" id="UP000807504">
    <property type="component" value="Unassembled WGS sequence"/>
</dbReference>
<dbReference type="Pfam" id="PF03473">
    <property type="entry name" value="MOSC"/>
    <property type="match status" value="1"/>
</dbReference>
<accession>A0A8T0FTR4</accession>
<evidence type="ECO:0000313" key="3">
    <source>
        <dbReference type="Proteomes" id="UP000807504"/>
    </source>
</evidence>
<dbReference type="OMA" id="WRWVRIG"/>
<evidence type="ECO:0000313" key="2">
    <source>
        <dbReference type="EMBL" id="KAF8793675.1"/>
    </source>
</evidence>
<dbReference type="EMBL" id="JABXBU010000002">
    <property type="protein sequence ID" value="KAF8793675.1"/>
    <property type="molecule type" value="Genomic_DNA"/>
</dbReference>
<dbReference type="SUPFAM" id="SSF141673">
    <property type="entry name" value="MOSC N-terminal domain-like"/>
    <property type="match status" value="1"/>
</dbReference>
<reference evidence="2" key="2">
    <citation type="submission" date="2020-06" db="EMBL/GenBank/DDBJ databases">
        <authorList>
            <person name="Sheffer M."/>
        </authorList>
    </citation>
    <scope>NUCLEOTIDE SEQUENCE</scope>
</reference>
<dbReference type="AlphaFoldDB" id="A0A8T0FTR4"/>
<feature type="domain" description="MOSC" evidence="1">
    <location>
        <begin position="171"/>
        <end position="331"/>
    </location>
</feature>
<evidence type="ECO:0000259" key="1">
    <source>
        <dbReference type="PROSITE" id="PS51340"/>
    </source>
</evidence>
<comment type="caution">
    <text evidence="2">The sequence shown here is derived from an EMBL/GenBank/DDBJ whole genome shotgun (WGS) entry which is preliminary data.</text>
</comment>
<dbReference type="PROSITE" id="PS51340">
    <property type="entry name" value="MOSC"/>
    <property type="match status" value="1"/>
</dbReference>
<proteinExistence type="predicted"/>
<organism evidence="2 3">
    <name type="scientific">Argiope bruennichi</name>
    <name type="common">Wasp spider</name>
    <name type="synonym">Aranea bruennichi</name>
    <dbReference type="NCBI Taxonomy" id="94029"/>
    <lineage>
        <taxon>Eukaryota</taxon>
        <taxon>Metazoa</taxon>
        <taxon>Ecdysozoa</taxon>
        <taxon>Arthropoda</taxon>
        <taxon>Chelicerata</taxon>
        <taxon>Arachnida</taxon>
        <taxon>Araneae</taxon>
        <taxon>Araneomorphae</taxon>
        <taxon>Entelegynae</taxon>
        <taxon>Araneoidea</taxon>
        <taxon>Araneidae</taxon>
        <taxon>Argiope</taxon>
    </lineage>
</organism>
<dbReference type="InterPro" id="IPR005303">
    <property type="entry name" value="MOCOS_middle"/>
</dbReference>
<gene>
    <name evidence="2" type="ORF">HNY73_001725</name>
</gene>
<protein>
    <submittedName>
        <fullName evidence="2">Mitochondrial amidoxime reducing component 2 like protein</fullName>
    </submittedName>
</protein>
<reference evidence="2" key="1">
    <citation type="journal article" date="2020" name="bioRxiv">
        <title>Chromosome-level reference genome of the European wasp spider Argiope bruennichi: a resource for studies on range expansion and evolutionary adaptation.</title>
        <authorList>
            <person name="Sheffer M.M."/>
            <person name="Hoppe A."/>
            <person name="Krehenwinkel H."/>
            <person name="Uhl G."/>
            <person name="Kuss A.W."/>
            <person name="Jensen L."/>
            <person name="Jensen C."/>
            <person name="Gillespie R.G."/>
            <person name="Hoff K.J."/>
            <person name="Prost S."/>
        </authorList>
    </citation>
    <scope>NUCLEOTIDE SEQUENCE</scope>
</reference>
<dbReference type="InterPro" id="IPR005302">
    <property type="entry name" value="MoCF_Sase_C"/>
</dbReference>
<name>A0A8T0FTR4_ARGBR</name>
<dbReference type="GO" id="GO:0030151">
    <property type="term" value="F:molybdenum ion binding"/>
    <property type="evidence" value="ECO:0007669"/>
    <property type="project" value="InterPro"/>
</dbReference>
<keyword evidence="3" id="KW-1185">Reference proteome</keyword>